<dbReference type="RefSeq" id="WP_345455108.1">
    <property type="nucleotide sequence ID" value="NZ_BAABKG010000001.1"/>
</dbReference>
<accession>A0ABP9PBI1</accession>
<dbReference type="EMBL" id="BAABKG010000001">
    <property type="protein sequence ID" value="GAA5143715.1"/>
    <property type="molecule type" value="Genomic_DNA"/>
</dbReference>
<protein>
    <submittedName>
        <fullName evidence="3">Uncharacterized protein</fullName>
    </submittedName>
</protein>
<evidence type="ECO:0000313" key="3">
    <source>
        <dbReference type="EMBL" id="GAA5143715.1"/>
    </source>
</evidence>
<keyword evidence="4" id="KW-1185">Reference proteome</keyword>
<dbReference type="Proteomes" id="UP001500221">
    <property type="component" value="Unassembled WGS sequence"/>
</dbReference>
<evidence type="ECO:0000256" key="2">
    <source>
        <dbReference type="SAM" id="SignalP"/>
    </source>
</evidence>
<feature type="region of interest" description="Disordered" evidence="1">
    <location>
        <begin position="161"/>
        <end position="182"/>
    </location>
</feature>
<feature type="signal peptide" evidence="2">
    <location>
        <begin position="1"/>
        <end position="23"/>
    </location>
</feature>
<sequence length="182" mass="19884">MRLRTTLTALVAVCAGIPAVAAAQVHTVSDPSGDVVVGGRVKPGVGAGDITSVRTAYRPNEVKISVELRENPFPAFVEIRGDVKVPRSRFMHQFLVDGGRNPLFIYDRQGAVVRCPGVSDSISRDMRRITLSIPAKCLERPRWVRTSLMFWTEYGGHGSTFDTAATRRDDAPAPLGPRVRRG</sequence>
<reference evidence="4" key="1">
    <citation type="journal article" date="2019" name="Int. J. Syst. Evol. Microbiol.">
        <title>The Global Catalogue of Microorganisms (GCM) 10K type strain sequencing project: providing services to taxonomists for standard genome sequencing and annotation.</title>
        <authorList>
            <consortium name="The Broad Institute Genomics Platform"/>
            <consortium name="The Broad Institute Genome Sequencing Center for Infectious Disease"/>
            <person name="Wu L."/>
            <person name="Ma J."/>
        </authorList>
    </citation>
    <scope>NUCLEOTIDE SEQUENCE [LARGE SCALE GENOMIC DNA]</scope>
    <source>
        <strain evidence="4">JCM 18459</strain>
    </source>
</reference>
<organism evidence="3 4">
    <name type="scientific">Nocardioides marinquilinus</name>
    <dbReference type="NCBI Taxonomy" id="1210400"/>
    <lineage>
        <taxon>Bacteria</taxon>
        <taxon>Bacillati</taxon>
        <taxon>Actinomycetota</taxon>
        <taxon>Actinomycetes</taxon>
        <taxon>Propionibacteriales</taxon>
        <taxon>Nocardioidaceae</taxon>
        <taxon>Nocardioides</taxon>
    </lineage>
</organism>
<evidence type="ECO:0000256" key="1">
    <source>
        <dbReference type="SAM" id="MobiDB-lite"/>
    </source>
</evidence>
<feature type="chain" id="PRO_5045203757" evidence="2">
    <location>
        <begin position="24"/>
        <end position="182"/>
    </location>
</feature>
<gene>
    <name evidence="3" type="ORF">GCM10023340_09780</name>
</gene>
<evidence type="ECO:0000313" key="4">
    <source>
        <dbReference type="Proteomes" id="UP001500221"/>
    </source>
</evidence>
<proteinExistence type="predicted"/>
<keyword evidence="2" id="KW-0732">Signal</keyword>
<comment type="caution">
    <text evidence="3">The sequence shown here is derived from an EMBL/GenBank/DDBJ whole genome shotgun (WGS) entry which is preliminary data.</text>
</comment>
<name>A0ABP9PBI1_9ACTN</name>